<dbReference type="AlphaFoldDB" id="A0A0C9T5P6"/>
<reference evidence="2 3" key="1">
    <citation type="submission" date="2014-06" db="EMBL/GenBank/DDBJ databases">
        <title>Evolutionary Origins and Diversification of the Mycorrhizal Mutualists.</title>
        <authorList>
            <consortium name="DOE Joint Genome Institute"/>
            <consortium name="Mycorrhizal Genomics Consortium"/>
            <person name="Kohler A."/>
            <person name="Kuo A."/>
            <person name="Nagy L.G."/>
            <person name="Floudas D."/>
            <person name="Copeland A."/>
            <person name="Barry K.W."/>
            <person name="Cichocki N."/>
            <person name="Veneault-Fourrey C."/>
            <person name="LaButti K."/>
            <person name="Lindquist E.A."/>
            <person name="Lipzen A."/>
            <person name="Lundell T."/>
            <person name="Morin E."/>
            <person name="Murat C."/>
            <person name="Riley R."/>
            <person name="Ohm R."/>
            <person name="Sun H."/>
            <person name="Tunlid A."/>
            <person name="Henrissat B."/>
            <person name="Grigoriev I.V."/>
            <person name="Hibbett D.S."/>
            <person name="Martin F."/>
        </authorList>
    </citation>
    <scope>NUCLEOTIDE SEQUENCE [LARGE SCALE GENOMIC DNA]</scope>
    <source>
        <strain evidence="2 3">SS14</strain>
    </source>
</reference>
<protein>
    <submittedName>
        <fullName evidence="2">Uncharacterized protein</fullName>
    </submittedName>
</protein>
<dbReference type="EMBL" id="KN837513">
    <property type="protein sequence ID" value="KIJ24233.1"/>
    <property type="molecule type" value="Genomic_DNA"/>
</dbReference>
<dbReference type="OrthoDB" id="5946233at2759"/>
<feature type="compositionally biased region" description="Acidic residues" evidence="1">
    <location>
        <begin position="136"/>
        <end position="159"/>
    </location>
</feature>
<evidence type="ECO:0000256" key="1">
    <source>
        <dbReference type="SAM" id="MobiDB-lite"/>
    </source>
</evidence>
<accession>A0A0C9T5P6</accession>
<organism evidence="2 3">
    <name type="scientific">Sphaerobolus stellatus (strain SS14)</name>
    <dbReference type="NCBI Taxonomy" id="990650"/>
    <lineage>
        <taxon>Eukaryota</taxon>
        <taxon>Fungi</taxon>
        <taxon>Dikarya</taxon>
        <taxon>Basidiomycota</taxon>
        <taxon>Agaricomycotina</taxon>
        <taxon>Agaricomycetes</taxon>
        <taxon>Phallomycetidae</taxon>
        <taxon>Geastrales</taxon>
        <taxon>Sphaerobolaceae</taxon>
        <taxon>Sphaerobolus</taxon>
    </lineage>
</organism>
<feature type="compositionally biased region" description="Basic and acidic residues" evidence="1">
    <location>
        <begin position="119"/>
        <end position="135"/>
    </location>
</feature>
<evidence type="ECO:0000313" key="2">
    <source>
        <dbReference type="EMBL" id="KIJ24233.1"/>
    </source>
</evidence>
<evidence type="ECO:0000313" key="3">
    <source>
        <dbReference type="Proteomes" id="UP000054279"/>
    </source>
</evidence>
<keyword evidence="3" id="KW-1185">Reference proteome</keyword>
<name>A0A0C9T5P6_SPHS4</name>
<feature type="region of interest" description="Disordered" evidence="1">
    <location>
        <begin position="108"/>
        <end position="159"/>
    </location>
</feature>
<dbReference type="HOGENOM" id="CLU_1661917_0_0_1"/>
<dbReference type="Proteomes" id="UP000054279">
    <property type="component" value="Unassembled WGS sequence"/>
</dbReference>
<sequence length="159" mass="18213">MSIIDALEEKLAPPDHLIFQLVPPRIESSVNTCWQKIRTPKVNLLNFWDTFRTLISAMLMTYMEPQQDDPLLQVQCHGWTGENQDYIALIPGLCPTSIDAVLTGTVTSDEIDGDDNEEDKVPNETVRNDLEHEYADFTDEEDFLHEDERVTDDDNDSDK</sequence>
<feature type="compositionally biased region" description="Acidic residues" evidence="1">
    <location>
        <begin position="109"/>
        <end position="118"/>
    </location>
</feature>
<proteinExistence type="predicted"/>
<gene>
    <name evidence="2" type="ORF">M422DRAFT_275024</name>
</gene>